<evidence type="ECO:0000313" key="1">
    <source>
        <dbReference type="EMBL" id="CAL1546961.1"/>
    </source>
</evidence>
<dbReference type="Proteomes" id="UP001497497">
    <property type="component" value="Unassembled WGS sequence"/>
</dbReference>
<dbReference type="InterPro" id="IPR017850">
    <property type="entry name" value="Alkaline_phosphatase_core_sf"/>
</dbReference>
<name>A0AAV2IIX5_LYMST</name>
<dbReference type="SUPFAM" id="SSF53649">
    <property type="entry name" value="Alkaline phosphatase-like"/>
    <property type="match status" value="1"/>
</dbReference>
<evidence type="ECO:0000313" key="2">
    <source>
        <dbReference type="Proteomes" id="UP001497497"/>
    </source>
</evidence>
<sequence length="398" mass="45246">CKYQVIYDSRKSVGFELGAWSVWFNTVVQLPRETEYLHVVCAVNKTTLADEFMAMAPTRMSIAGRIKQQIRTPKVSPGTYQSKLNFIIVTIEGLSSIDFVRSMSYTHEFIFNDLKSFELKYHAQLGASVPDNIIPLLTGKSENEMVMDRKLLDKDVPRLNALLWDDFEREGYLTLSTEDDPVEGMIPHLMKWFDSMPTHYSTLPLIRALHSANVLTESPRPCLRDEASRQNFHLGYLRKFFKQFPDQPLFSYLHFSGLNLTDAYETTVLDNDLRHFLEDFLELGYLNNSVLVLTSGDVHQTEPVGSADVLKTPFAFLSLPHWLADDYPDAVSSLRQNSQTLTTNYDLYETIVDLLHLNDPGSRYAPGRTVGQSLLRGIHPGRDCKSLLVPAEFCVSAC</sequence>
<keyword evidence="2" id="KW-1185">Reference proteome</keyword>
<gene>
    <name evidence="1" type="ORF">GSLYS_00020338001</name>
</gene>
<dbReference type="Pfam" id="PF02995">
    <property type="entry name" value="DUF229"/>
    <property type="match status" value="1"/>
</dbReference>
<dbReference type="PANTHER" id="PTHR10974:SF1">
    <property type="entry name" value="FI08016P-RELATED"/>
    <property type="match status" value="1"/>
</dbReference>
<dbReference type="GO" id="GO:0005615">
    <property type="term" value="C:extracellular space"/>
    <property type="evidence" value="ECO:0007669"/>
    <property type="project" value="TreeGrafter"/>
</dbReference>
<protein>
    <submittedName>
        <fullName evidence="1">Uncharacterized protein</fullName>
    </submittedName>
</protein>
<proteinExistence type="predicted"/>
<feature type="non-terminal residue" evidence="1">
    <location>
        <position position="1"/>
    </location>
</feature>
<reference evidence="1 2" key="1">
    <citation type="submission" date="2024-04" db="EMBL/GenBank/DDBJ databases">
        <authorList>
            <consortium name="Genoscope - CEA"/>
            <person name="William W."/>
        </authorList>
    </citation>
    <scope>NUCLEOTIDE SEQUENCE [LARGE SCALE GENOMIC DNA]</scope>
</reference>
<accession>A0AAV2IIX5</accession>
<dbReference type="EMBL" id="CAXITT010000885">
    <property type="protein sequence ID" value="CAL1546961.1"/>
    <property type="molecule type" value="Genomic_DNA"/>
</dbReference>
<comment type="caution">
    <text evidence="1">The sequence shown here is derived from an EMBL/GenBank/DDBJ whole genome shotgun (WGS) entry which is preliminary data.</text>
</comment>
<dbReference type="InterPro" id="IPR004245">
    <property type="entry name" value="DUF229"/>
</dbReference>
<organism evidence="1 2">
    <name type="scientific">Lymnaea stagnalis</name>
    <name type="common">Great pond snail</name>
    <name type="synonym">Helix stagnalis</name>
    <dbReference type="NCBI Taxonomy" id="6523"/>
    <lineage>
        <taxon>Eukaryota</taxon>
        <taxon>Metazoa</taxon>
        <taxon>Spiralia</taxon>
        <taxon>Lophotrochozoa</taxon>
        <taxon>Mollusca</taxon>
        <taxon>Gastropoda</taxon>
        <taxon>Heterobranchia</taxon>
        <taxon>Euthyneura</taxon>
        <taxon>Panpulmonata</taxon>
        <taxon>Hygrophila</taxon>
        <taxon>Lymnaeoidea</taxon>
        <taxon>Lymnaeidae</taxon>
        <taxon>Lymnaea</taxon>
    </lineage>
</organism>
<dbReference type="AlphaFoldDB" id="A0AAV2IIX5"/>
<dbReference type="PANTHER" id="PTHR10974">
    <property type="entry name" value="FI08016P-RELATED"/>
    <property type="match status" value="1"/>
</dbReference>